<dbReference type="EMBL" id="VDMA02000004">
    <property type="protein sequence ID" value="KAB8186017.1"/>
    <property type="molecule type" value="Genomic_DNA"/>
</dbReference>
<dbReference type="AlphaFoldDB" id="A0A5N6BZU9"/>
<organism evidence="1 2">
    <name type="scientific">Microbispora catharanthi</name>
    <dbReference type="NCBI Taxonomy" id="1712871"/>
    <lineage>
        <taxon>Bacteria</taxon>
        <taxon>Bacillati</taxon>
        <taxon>Actinomycetota</taxon>
        <taxon>Actinomycetes</taxon>
        <taxon>Streptosporangiales</taxon>
        <taxon>Streptosporangiaceae</taxon>
        <taxon>Microbispora</taxon>
    </lineage>
</organism>
<gene>
    <name evidence="1" type="ORF">FH610_009720</name>
</gene>
<accession>A0A5N6BZU9</accession>
<evidence type="ECO:0000313" key="2">
    <source>
        <dbReference type="Proteomes" id="UP000313066"/>
    </source>
</evidence>
<evidence type="ECO:0000313" key="1">
    <source>
        <dbReference type="EMBL" id="KAB8186017.1"/>
    </source>
</evidence>
<keyword evidence="2" id="KW-1185">Reference proteome</keyword>
<dbReference type="Proteomes" id="UP000313066">
    <property type="component" value="Unassembled WGS sequence"/>
</dbReference>
<proteinExistence type="predicted"/>
<comment type="caution">
    <text evidence="1">The sequence shown here is derived from an EMBL/GenBank/DDBJ whole genome shotgun (WGS) entry which is preliminary data.</text>
</comment>
<protein>
    <submittedName>
        <fullName evidence="1">Uncharacterized protein</fullName>
    </submittedName>
</protein>
<name>A0A5N6BZU9_9ACTN</name>
<dbReference type="RefSeq" id="WP_139573969.1">
    <property type="nucleotide sequence ID" value="NZ_VDMA02000004.1"/>
</dbReference>
<reference evidence="1 2" key="1">
    <citation type="submission" date="2019-10" db="EMBL/GenBank/DDBJ databases">
        <title>Nonomuraea sp. nov., isolated from Phyllanthus amarus.</title>
        <authorList>
            <person name="Klykleung N."/>
            <person name="Tanasupawat S."/>
        </authorList>
    </citation>
    <scope>NUCLEOTIDE SEQUENCE [LARGE SCALE GENOMIC DNA]</scope>
    <source>
        <strain evidence="1 2">CR1-09</strain>
    </source>
</reference>
<sequence length="103" mass="12518">MEPGDRVLVRPFFHIPVRPWWTESYQSPFYYPATVTKVNEQRGRAHVELDESLYPTTWQDRTQLFHISDIHRYGCRCQECAKPGRDIYRFRADQERMRNEEQP</sequence>